<dbReference type="EMBL" id="JBJQND010000002">
    <property type="protein sequence ID" value="KAL3886843.1"/>
    <property type="molecule type" value="Genomic_DNA"/>
</dbReference>
<evidence type="ECO:0000256" key="3">
    <source>
        <dbReference type="SAM" id="Phobius"/>
    </source>
</evidence>
<keyword evidence="3" id="KW-0472">Membrane</keyword>
<feature type="compositionally biased region" description="Basic and acidic residues" evidence="2">
    <location>
        <begin position="105"/>
        <end position="115"/>
    </location>
</feature>
<proteinExistence type="predicted"/>
<dbReference type="Gene3D" id="1.10.287.1490">
    <property type="match status" value="1"/>
</dbReference>
<feature type="region of interest" description="Disordered" evidence="2">
    <location>
        <begin position="198"/>
        <end position="226"/>
    </location>
</feature>
<reference evidence="4 5" key="1">
    <citation type="submission" date="2024-11" db="EMBL/GenBank/DDBJ databases">
        <title>Chromosome-level genome assembly of the freshwater bivalve Anodonta woodiana.</title>
        <authorList>
            <person name="Chen X."/>
        </authorList>
    </citation>
    <scope>NUCLEOTIDE SEQUENCE [LARGE SCALE GENOMIC DNA]</scope>
    <source>
        <strain evidence="4">MN2024</strain>
        <tissue evidence="4">Gills</tissue>
    </source>
</reference>
<keyword evidence="3" id="KW-1133">Transmembrane helix</keyword>
<evidence type="ECO:0000313" key="4">
    <source>
        <dbReference type="EMBL" id="KAL3886843.1"/>
    </source>
</evidence>
<feature type="region of interest" description="Disordered" evidence="2">
    <location>
        <begin position="1"/>
        <end position="169"/>
    </location>
</feature>
<feature type="coiled-coil region" evidence="1">
    <location>
        <begin position="343"/>
        <end position="444"/>
    </location>
</feature>
<evidence type="ECO:0000256" key="2">
    <source>
        <dbReference type="SAM" id="MobiDB-lite"/>
    </source>
</evidence>
<evidence type="ECO:0000256" key="1">
    <source>
        <dbReference type="SAM" id="Coils"/>
    </source>
</evidence>
<accession>A0ABD3XPE2</accession>
<keyword evidence="5" id="KW-1185">Reference proteome</keyword>
<dbReference type="Proteomes" id="UP001634394">
    <property type="component" value="Unassembled WGS sequence"/>
</dbReference>
<feature type="transmembrane region" description="Helical" evidence="3">
    <location>
        <begin position="463"/>
        <end position="485"/>
    </location>
</feature>
<name>A0ABD3XPE2_SINWO</name>
<keyword evidence="3" id="KW-0812">Transmembrane</keyword>
<evidence type="ECO:0000313" key="5">
    <source>
        <dbReference type="Proteomes" id="UP001634394"/>
    </source>
</evidence>
<sequence>MEDPTQLKPKDNHGTDVQLKPAENALSFRQDETSVGSTDGNEINPASNASPENHNAQQAPISDSVHHSTIEGVTVPEATASTAGEEEKQTNKLGQQGVANEEAEPILHNEHDPKTADPLNTVPSSVQKTPDEIKTLDASPQPNYGHAKHDNKHIQRQNNPSAEIDASTKKHANEKPLGEVGQQEHQGSTNLSISTLKEEQHSITMTKDQEVQCGEGQVNEGKERPKAPDKFRYDALYHIVAGIALAVALYTQFISIPNLKKGTPSESDSSHFPQVWKSKEEFRKRLDSVESSIKDSMARIKGCEESFKKLKAVAYKDDIANLVQKTDFQDRVKEIEQSLFDQESAKVEEVKSLQNQFQKLKDEVSMLNEGNSGIKNEQEELKTNVMTLEDQLVKQSKYVEKKTAEVEKEVSQHKEDVRSLNLSLENFENNIKNLNETLKGISVETLVLDKRTEDIKENIFDKVSLIVVIMLNTVLIVAVIIYLAAKRDNNRQLNWNVDIEEQEVNRLANNSPAPYSTAGRILSQVRANPHLERKLCVISFYEETHPLHMRMTHSVTEQLTIQTVEYVIRRHEEILNIPPVVLFFLFVDFNERNVILEDPTLGLGDLRLTTVQAVQKMGGQIVVFYVRDQNSRQLDSTKLYNEDLVSVTRQRELSDLNRRSRFISAYEQLTDFQKTHLRRIVGNELTSR</sequence>
<feature type="coiled-coil region" evidence="1">
    <location>
        <begin position="483"/>
        <end position="510"/>
    </location>
</feature>
<comment type="caution">
    <text evidence="4">The sequence shown here is derived from an EMBL/GenBank/DDBJ whole genome shotgun (WGS) entry which is preliminary data.</text>
</comment>
<protein>
    <submittedName>
        <fullName evidence="4">Uncharacterized protein</fullName>
    </submittedName>
</protein>
<dbReference type="AlphaFoldDB" id="A0ABD3XPE2"/>
<feature type="compositionally biased region" description="Polar residues" evidence="2">
    <location>
        <begin position="33"/>
        <end position="61"/>
    </location>
</feature>
<keyword evidence="1" id="KW-0175">Coiled coil</keyword>
<gene>
    <name evidence="4" type="ORF">ACJMK2_026808</name>
</gene>
<organism evidence="4 5">
    <name type="scientific">Sinanodonta woodiana</name>
    <name type="common">Chinese pond mussel</name>
    <name type="synonym">Anodonta woodiana</name>
    <dbReference type="NCBI Taxonomy" id="1069815"/>
    <lineage>
        <taxon>Eukaryota</taxon>
        <taxon>Metazoa</taxon>
        <taxon>Spiralia</taxon>
        <taxon>Lophotrochozoa</taxon>
        <taxon>Mollusca</taxon>
        <taxon>Bivalvia</taxon>
        <taxon>Autobranchia</taxon>
        <taxon>Heteroconchia</taxon>
        <taxon>Palaeoheterodonta</taxon>
        <taxon>Unionida</taxon>
        <taxon>Unionoidea</taxon>
        <taxon>Unionidae</taxon>
        <taxon>Unioninae</taxon>
        <taxon>Sinanodonta</taxon>
    </lineage>
</organism>